<proteinExistence type="predicted"/>
<gene>
    <name evidence="2" type="ORF">P0529B09.27</name>
    <name evidence="3" type="ORF">P0664C05.7</name>
</gene>
<reference evidence="4" key="3">
    <citation type="journal article" date="2005" name="Nature">
        <title>The map-based sequence of the rice genome.</title>
        <authorList>
            <consortium name="International rice genome sequencing project (IRGSP)"/>
            <person name="Matsumoto T."/>
            <person name="Wu J."/>
            <person name="Kanamori H."/>
            <person name="Katayose Y."/>
            <person name="Fujisawa M."/>
            <person name="Namiki N."/>
            <person name="Mizuno H."/>
            <person name="Yamamoto K."/>
            <person name="Antonio B.A."/>
            <person name="Baba T."/>
            <person name="Sakata K."/>
            <person name="Nagamura Y."/>
            <person name="Aoki H."/>
            <person name="Arikawa K."/>
            <person name="Arita K."/>
            <person name="Bito T."/>
            <person name="Chiden Y."/>
            <person name="Fujitsuka N."/>
            <person name="Fukunaka R."/>
            <person name="Hamada M."/>
            <person name="Harada C."/>
            <person name="Hayashi A."/>
            <person name="Hijishita S."/>
            <person name="Honda M."/>
            <person name="Hosokawa S."/>
            <person name="Ichikawa Y."/>
            <person name="Idonuma A."/>
            <person name="Iijima M."/>
            <person name="Ikeda M."/>
            <person name="Ikeno M."/>
            <person name="Ito K."/>
            <person name="Ito S."/>
            <person name="Ito T."/>
            <person name="Ito Y."/>
            <person name="Ito Y."/>
            <person name="Iwabuchi A."/>
            <person name="Kamiya K."/>
            <person name="Karasawa W."/>
            <person name="Kurita K."/>
            <person name="Katagiri S."/>
            <person name="Kikuta A."/>
            <person name="Kobayashi H."/>
            <person name="Kobayashi N."/>
            <person name="Machita K."/>
            <person name="Maehara T."/>
            <person name="Masukawa M."/>
            <person name="Mizubayashi T."/>
            <person name="Mukai Y."/>
            <person name="Nagasaki H."/>
            <person name="Nagata Y."/>
            <person name="Naito S."/>
            <person name="Nakashima M."/>
            <person name="Nakama Y."/>
            <person name="Nakamichi Y."/>
            <person name="Nakamura M."/>
            <person name="Meguro A."/>
            <person name="Negishi M."/>
            <person name="Ohta I."/>
            <person name="Ohta T."/>
            <person name="Okamoto M."/>
            <person name="Ono N."/>
            <person name="Saji S."/>
            <person name="Sakaguchi M."/>
            <person name="Sakai K."/>
            <person name="Shibata M."/>
            <person name="Shimokawa T."/>
            <person name="Song J."/>
            <person name="Takazaki Y."/>
            <person name="Terasawa K."/>
            <person name="Tsugane M."/>
            <person name="Tsuji K."/>
            <person name="Ueda S."/>
            <person name="Waki K."/>
            <person name="Yamagata H."/>
            <person name="Yamamoto M."/>
            <person name="Yamamoto S."/>
            <person name="Yamane H."/>
            <person name="Yoshiki S."/>
            <person name="Yoshihara R."/>
            <person name="Yukawa K."/>
            <person name="Zhong H."/>
            <person name="Yano M."/>
            <person name="Yuan Q."/>
            <person name="Ouyang S."/>
            <person name="Liu J."/>
            <person name="Jones K.M."/>
            <person name="Gansberger K."/>
            <person name="Moffat K."/>
            <person name="Hill J."/>
            <person name="Bera J."/>
            <person name="Fadrosh D."/>
            <person name="Jin S."/>
            <person name="Johri S."/>
            <person name="Kim M."/>
            <person name="Overton L."/>
            <person name="Reardon M."/>
            <person name="Tsitrin T."/>
            <person name="Vuong H."/>
            <person name="Weaver B."/>
            <person name="Ciecko A."/>
            <person name="Tallon L."/>
            <person name="Jackson J."/>
            <person name="Pai G."/>
            <person name="Aken S.V."/>
            <person name="Utterback T."/>
            <person name="Reidmuller S."/>
            <person name="Feldblyum T."/>
            <person name="Hsiao J."/>
            <person name="Zismann V."/>
            <person name="Iobst S."/>
            <person name="de Vazeille A.R."/>
            <person name="Buell C.R."/>
            <person name="Ying K."/>
            <person name="Li Y."/>
            <person name="Lu T."/>
            <person name="Huang Y."/>
            <person name="Zhao Q."/>
            <person name="Feng Q."/>
            <person name="Zhang L."/>
            <person name="Zhu J."/>
            <person name="Weng Q."/>
            <person name="Mu J."/>
            <person name="Lu Y."/>
            <person name="Fan D."/>
            <person name="Liu Y."/>
            <person name="Guan J."/>
            <person name="Zhang Y."/>
            <person name="Yu S."/>
            <person name="Liu X."/>
            <person name="Zhang Y."/>
            <person name="Hong G."/>
            <person name="Han B."/>
            <person name="Choisne N."/>
            <person name="Demange N."/>
            <person name="Orjeda G."/>
            <person name="Samain S."/>
            <person name="Cattolico L."/>
            <person name="Pelletier E."/>
            <person name="Couloux A."/>
            <person name="Segurens B."/>
            <person name="Wincker P."/>
            <person name="D'Hont A."/>
            <person name="Scarpelli C."/>
            <person name="Weissenbach J."/>
            <person name="Salanoubat M."/>
            <person name="Quetier F."/>
            <person name="Yu Y."/>
            <person name="Kim H.R."/>
            <person name="Rambo T."/>
            <person name="Currie J."/>
            <person name="Collura K."/>
            <person name="Luo M."/>
            <person name="Yang T."/>
            <person name="Ammiraju J.S.S."/>
            <person name="Engler F."/>
            <person name="Soderlund C."/>
            <person name="Wing R.A."/>
            <person name="Palmer L.E."/>
            <person name="de la Bastide M."/>
            <person name="Spiegel L."/>
            <person name="Nascimento L."/>
            <person name="Zutavern T."/>
            <person name="O'Shaughnessy A."/>
            <person name="Dike S."/>
            <person name="Dedhia N."/>
            <person name="Preston R."/>
            <person name="Balija V."/>
            <person name="McCombie W.R."/>
            <person name="Chow T."/>
            <person name="Chen H."/>
            <person name="Chung M."/>
            <person name="Chen C."/>
            <person name="Shaw J."/>
            <person name="Wu H."/>
            <person name="Hsiao K."/>
            <person name="Chao Y."/>
            <person name="Chu M."/>
            <person name="Cheng C."/>
            <person name="Hour A."/>
            <person name="Lee P."/>
            <person name="Lin S."/>
            <person name="Lin Y."/>
            <person name="Liou J."/>
            <person name="Liu S."/>
            <person name="Hsing Y."/>
            <person name="Raghuvanshi S."/>
            <person name="Mohanty A."/>
            <person name="Bharti A.K."/>
            <person name="Gaur A."/>
            <person name="Gupta V."/>
            <person name="Kumar D."/>
            <person name="Ravi V."/>
            <person name="Vij S."/>
            <person name="Kapur A."/>
            <person name="Khurana P."/>
            <person name="Khurana P."/>
            <person name="Khurana J.P."/>
            <person name="Tyagi A.K."/>
            <person name="Gaikwad K."/>
            <person name="Singh A."/>
            <person name="Dalal V."/>
            <person name="Srivastava S."/>
            <person name="Dixit A."/>
            <person name="Pal A.K."/>
            <person name="Ghazi I.A."/>
            <person name="Yadav M."/>
            <person name="Pandit A."/>
            <person name="Bhargava A."/>
            <person name="Sureshbabu K."/>
            <person name="Batra K."/>
            <person name="Sharma T.R."/>
            <person name="Mohapatra T."/>
            <person name="Singh N.K."/>
            <person name="Messing J."/>
            <person name="Nelson A.B."/>
            <person name="Fuks G."/>
            <person name="Kavchok S."/>
            <person name="Keizer G."/>
            <person name="Linton E."/>
            <person name="Llaca V."/>
            <person name="Song R."/>
            <person name="Tanyolac B."/>
            <person name="Young S."/>
            <person name="Ho-Il K."/>
            <person name="Hahn J.H."/>
            <person name="Sangsakoo G."/>
            <person name="Vanavichit A."/>
            <person name="de Mattos Luiz.A.T."/>
            <person name="Zimmer P.D."/>
            <person name="Malone G."/>
            <person name="Dellagostin O."/>
            <person name="de Oliveira A.C."/>
            <person name="Bevan M."/>
            <person name="Bancroft I."/>
            <person name="Minx P."/>
            <person name="Cordum H."/>
            <person name="Wilson R."/>
            <person name="Cheng Z."/>
            <person name="Jin W."/>
            <person name="Jiang J."/>
            <person name="Leong S.A."/>
            <person name="Iwama H."/>
            <person name="Gojobori T."/>
            <person name="Itoh T."/>
            <person name="Niimura Y."/>
            <person name="Fujii Y."/>
            <person name="Habara T."/>
            <person name="Sakai H."/>
            <person name="Sato Y."/>
            <person name="Wilson G."/>
            <person name="Kumar K."/>
            <person name="McCouch S."/>
            <person name="Juretic N."/>
            <person name="Hoen D."/>
            <person name="Wright S."/>
            <person name="Bruskiewich R."/>
            <person name="Bureau T."/>
            <person name="Miyao A."/>
            <person name="Hirochika H."/>
            <person name="Nishikawa T."/>
            <person name="Kadowaki K."/>
            <person name="Sugiura M."/>
            <person name="Burr B."/>
            <person name="Sasaki T."/>
        </authorList>
    </citation>
    <scope>NUCLEOTIDE SEQUENCE [LARGE SCALE GENOMIC DNA]</scope>
    <source>
        <strain evidence="4">cv. Nipponbare</strain>
    </source>
</reference>
<evidence type="ECO:0000313" key="2">
    <source>
        <dbReference type="EMBL" id="BAD35861.1"/>
    </source>
</evidence>
<evidence type="ECO:0000256" key="1">
    <source>
        <dbReference type="SAM" id="MobiDB-lite"/>
    </source>
</evidence>
<evidence type="ECO:0000313" key="3">
    <source>
        <dbReference type="EMBL" id="BAD35888.1"/>
    </source>
</evidence>
<feature type="region of interest" description="Disordered" evidence="1">
    <location>
        <begin position="1"/>
        <end position="75"/>
    </location>
</feature>
<dbReference type="AlphaFoldDB" id="Q69T64"/>
<sequence>MGRRVGRLAARGHPRAATSPPPSLSLSSQVPTRAKRRARGESEVKLLRGARASSSSLPSRGPGSAGRRRSHPPRFVAPRRINAVMHFLFFPDFLGKVSRRTS</sequence>
<organism evidence="3 4">
    <name type="scientific">Oryza sativa subsp. japonica</name>
    <name type="common">Rice</name>
    <dbReference type="NCBI Taxonomy" id="39947"/>
    <lineage>
        <taxon>Eukaryota</taxon>
        <taxon>Viridiplantae</taxon>
        <taxon>Streptophyta</taxon>
        <taxon>Embryophyta</taxon>
        <taxon>Tracheophyta</taxon>
        <taxon>Spermatophyta</taxon>
        <taxon>Magnoliopsida</taxon>
        <taxon>Liliopsida</taxon>
        <taxon>Poales</taxon>
        <taxon>Poaceae</taxon>
        <taxon>BOP clade</taxon>
        <taxon>Oryzoideae</taxon>
        <taxon>Oryzeae</taxon>
        <taxon>Oryzinae</taxon>
        <taxon>Oryza</taxon>
        <taxon>Oryza sativa</taxon>
    </lineage>
</organism>
<dbReference type="Proteomes" id="UP000000763">
    <property type="component" value="Chromosome 6"/>
</dbReference>
<reference evidence="4" key="4">
    <citation type="journal article" date="2008" name="Nucleic Acids Res.">
        <title>The rice annotation project database (RAP-DB): 2008 update.</title>
        <authorList>
            <consortium name="The rice annotation project (RAP)"/>
        </authorList>
    </citation>
    <scope>GENOME REANNOTATION</scope>
    <source>
        <strain evidence="4">cv. Nipponbare</strain>
    </source>
</reference>
<name>Q69T64_ORYSJ</name>
<dbReference type="EMBL" id="AP004754">
    <property type="protein sequence ID" value="BAD35861.1"/>
    <property type="molecule type" value="Genomic_DNA"/>
</dbReference>
<evidence type="ECO:0000313" key="4">
    <source>
        <dbReference type="Proteomes" id="UP000000763"/>
    </source>
</evidence>
<accession>Q69T64</accession>
<feature type="compositionally biased region" description="Low complexity" evidence="1">
    <location>
        <begin position="47"/>
        <end position="62"/>
    </location>
</feature>
<protein>
    <submittedName>
        <fullName evidence="3">Uncharacterized protein</fullName>
    </submittedName>
</protein>
<reference evidence="2" key="1">
    <citation type="submission" date="2002-02" db="EMBL/GenBank/DDBJ databases">
        <title>Oryza sativa nipponbare(GA3) genomic DNA, chromosome 6, PAC clone:P0529B09.</title>
        <authorList>
            <person name="Sasaki T."/>
            <person name="Matsumoto T."/>
            <person name="Yamamoto K."/>
        </authorList>
    </citation>
    <scope>NUCLEOTIDE SEQUENCE</scope>
</reference>
<feature type="compositionally biased region" description="Basic residues" evidence="1">
    <location>
        <begin position="1"/>
        <end position="14"/>
    </location>
</feature>
<reference evidence="3" key="2">
    <citation type="submission" date="2002-02" db="EMBL/GenBank/DDBJ databases">
        <title>Oryza sativa nipponbare(GA3) genomic DNA, chromosome 6, PAC clone:P0664C05.</title>
        <authorList>
            <person name="Sasaki T."/>
            <person name="Matsumoto T."/>
            <person name="Yamamoto K."/>
        </authorList>
    </citation>
    <scope>NUCLEOTIDE SEQUENCE</scope>
</reference>
<dbReference type="EMBL" id="AP004758">
    <property type="protein sequence ID" value="BAD35888.1"/>
    <property type="molecule type" value="Genomic_DNA"/>
</dbReference>